<dbReference type="PANTHER" id="PTHR43685:SF2">
    <property type="entry name" value="GLYCOSYLTRANSFERASE 2-LIKE DOMAIN-CONTAINING PROTEIN"/>
    <property type="match status" value="1"/>
</dbReference>
<dbReference type="CDD" id="cd00761">
    <property type="entry name" value="Glyco_tranf_GTA_type"/>
    <property type="match status" value="1"/>
</dbReference>
<evidence type="ECO:0000313" key="2">
    <source>
        <dbReference type="EMBL" id="MXP10353.1"/>
    </source>
</evidence>
<dbReference type="Pfam" id="PF00535">
    <property type="entry name" value="Glycos_transf_2"/>
    <property type="match status" value="1"/>
</dbReference>
<dbReference type="Gene3D" id="3.90.550.10">
    <property type="entry name" value="Spore Coat Polysaccharide Biosynthesis Protein SpsA, Chain A"/>
    <property type="match status" value="1"/>
</dbReference>
<dbReference type="Proteomes" id="UP000429229">
    <property type="component" value="Unassembled WGS sequence"/>
</dbReference>
<feature type="domain" description="Glycosyltransferase 2-like" evidence="1">
    <location>
        <begin position="8"/>
        <end position="184"/>
    </location>
</feature>
<name>A0A6I4U660_9SPHN</name>
<dbReference type="InterPro" id="IPR050834">
    <property type="entry name" value="Glycosyltransf_2"/>
</dbReference>
<accession>A0A6I4U660</accession>
<reference evidence="2 3" key="1">
    <citation type="submission" date="2019-12" db="EMBL/GenBank/DDBJ databases">
        <title>Genomic-based taxomic classification of the family Erythrobacteraceae.</title>
        <authorList>
            <person name="Xu L."/>
        </authorList>
    </citation>
    <scope>NUCLEOTIDE SEQUENCE [LARGE SCALE GENOMIC DNA]</scope>
    <source>
        <strain evidence="2 3">LMG 29519</strain>
    </source>
</reference>
<dbReference type="PANTHER" id="PTHR43685">
    <property type="entry name" value="GLYCOSYLTRANSFERASE"/>
    <property type="match status" value="1"/>
</dbReference>
<sequence length="324" mass="35067">MSETLDLSVVVPAYNRANLIARALDSVAAQTVLPREIVVVDDGSSDGTPDVVASWAKSAPLPVNLIVSPENRGVGAARNIAMRAARGRLIALLDSDDEYLKGALAMLAAPLARHPDAVVSFGEAEVRFADRTQGFRHVARNLTPGNGATEIAGDDGLYRLDDPQGELLTTSYVSPSAAVFRRQAALDVGLMPEKRYGEDWLFFLRLTGEGEFLVRFEDCAIIHRQDDNLTGTAHDYPNACRTLASLIEVRNNDHVAIAARHTPWLDRAIAKQAAAVRYFASRQGWAEYWRMLGSPEARATGGRAQHLLADPKSALRALVGSLGS</sequence>
<organism evidence="2 3">
    <name type="scientific">Alteriqipengyuania halimionae</name>
    <dbReference type="NCBI Taxonomy" id="1926630"/>
    <lineage>
        <taxon>Bacteria</taxon>
        <taxon>Pseudomonadati</taxon>
        <taxon>Pseudomonadota</taxon>
        <taxon>Alphaproteobacteria</taxon>
        <taxon>Sphingomonadales</taxon>
        <taxon>Erythrobacteraceae</taxon>
        <taxon>Alteriqipengyuania</taxon>
    </lineage>
</organism>
<comment type="caution">
    <text evidence="2">The sequence shown here is derived from an EMBL/GenBank/DDBJ whole genome shotgun (WGS) entry which is preliminary data.</text>
</comment>
<proteinExistence type="predicted"/>
<dbReference type="InterPro" id="IPR001173">
    <property type="entry name" value="Glyco_trans_2-like"/>
</dbReference>
<dbReference type="RefSeq" id="WP_160616970.1">
    <property type="nucleotide sequence ID" value="NZ_WTYR01000001.1"/>
</dbReference>
<dbReference type="SUPFAM" id="SSF53448">
    <property type="entry name" value="Nucleotide-diphospho-sugar transferases"/>
    <property type="match status" value="1"/>
</dbReference>
<dbReference type="EMBL" id="WTYR01000001">
    <property type="protein sequence ID" value="MXP10353.1"/>
    <property type="molecule type" value="Genomic_DNA"/>
</dbReference>
<protein>
    <submittedName>
        <fullName evidence="2">Glycosyltransferase</fullName>
    </submittedName>
</protein>
<keyword evidence="3" id="KW-1185">Reference proteome</keyword>
<evidence type="ECO:0000259" key="1">
    <source>
        <dbReference type="Pfam" id="PF00535"/>
    </source>
</evidence>
<dbReference type="AlphaFoldDB" id="A0A6I4U660"/>
<dbReference type="GO" id="GO:0016740">
    <property type="term" value="F:transferase activity"/>
    <property type="evidence" value="ECO:0007669"/>
    <property type="project" value="UniProtKB-KW"/>
</dbReference>
<evidence type="ECO:0000313" key="3">
    <source>
        <dbReference type="Proteomes" id="UP000429229"/>
    </source>
</evidence>
<keyword evidence="2" id="KW-0808">Transferase</keyword>
<dbReference type="InterPro" id="IPR029044">
    <property type="entry name" value="Nucleotide-diphossugar_trans"/>
</dbReference>
<gene>
    <name evidence="2" type="ORF">GRI68_09210</name>
</gene>
<dbReference type="OrthoDB" id="9807795at2"/>